<feature type="chain" id="PRO_5046769630" description="cellulase" evidence="7">
    <location>
        <begin position="26"/>
        <end position="415"/>
    </location>
</feature>
<dbReference type="PANTHER" id="PTHR34142">
    <property type="entry name" value="ENDO-BETA-1,4-GLUCANASE A"/>
    <property type="match status" value="1"/>
</dbReference>
<feature type="domain" description="CBM10" evidence="8">
    <location>
        <begin position="381"/>
        <end position="415"/>
    </location>
</feature>
<keyword evidence="7" id="KW-0732">Signal</keyword>
<dbReference type="InterPro" id="IPR017853">
    <property type="entry name" value="GH"/>
</dbReference>
<accession>A0ABQ0RKL3</accession>
<evidence type="ECO:0000313" key="10">
    <source>
        <dbReference type="Proteomes" id="UP000316242"/>
    </source>
</evidence>
<comment type="catalytic activity">
    <reaction evidence="1">
        <text>Endohydrolysis of (1-&gt;4)-beta-D-glucosidic linkages in cellulose, lichenin and cereal beta-D-glucans.</text>
        <dbReference type="EC" id="3.2.1.4"/>
    </reaction>
</comment>
<dbReference type="Gene3D" id="2.30.32.30">
    <property type="entry name" value="CBM10"/>
    <property type="match status" value="2"/>
</dbReference>
<dbReference type="Pfam" id="PF00150">
    <property type="entry name" value="Cellulase"/>
    <property type="match status" value="1"/>
</dbReference>
<evidence type="ECO:0000256" key="6">
    <source>
        <dbReference type="SAM" id="MobiDB-lite"/>
    </source>
</evidence>
<dbReference type="InterPro" id="IPR002883">
    <property type="entry name" value="CBM10/Dockerin_dom"/>
</dbReference>
<evidence type="ECO:0000256" key="2">
    <source>
        <dbReference type="ARBA" id="ARBA00012601"/>
    </source>
</evidence>
<keyword evidence="10" id="KW-1185">Reference proteome</keyword>
<dbReference type="InterPro" id="IPR009031">
    <property type="entry name" value="CBM10"/>
</dbReference>
<proteinExistence type="inferred from homology"/>
<evidence type="ECO:0000256" key="1">
    <source>
        <dbReference type="ARBA" id="ARBA00000966"/>
    </source>
</evidence>
<keyword evidence="4 5" id="KW-0326">Glycosidase</keyword>
<feature type="region of interest" description="Disordered" evidence="6">
    <location>
        <begin position="367"/>
        <end position="415"/>
    </location>
</feature>
<dbReference type="PROSITE" id="PS00659">
    <property type="entry name" value="GLYCOSYL_HYDROL_F5"/>
    <property type="match status" value="1"/>
</dbReference>
<dbReference type="RefSeq" id="WP_255314459.1">
    <property type="nucleotide sequence ID" value="NZ_BAAAWM010000001.1"/>
</dbReference>
<evidence type="ECO:0000259" key="8">
    <source>
        <dbReference type="PROSITE" id="PS51763"/>
    </source>
</evidence>
<feature type="signal peptide" evidence="7">
    <location>
        <begin position="1"/>
        <end position="25"/>
    </location>
</feature>
<reference evidence="9 10" key="1">
    <citation type="submission" date="2019-06" db="EMBL/GenBank/DDBJ databases">
        <title>Whole genome shotgun sequence of Glutamicibacter nicotianae NBRC 14234.</title>
        <authorList>
            <person name="Hosoyama A."/>
            <person name="Uohara A."/>
            <person name="Ohji S."/>
            <person name="Ichikawa N."/>
        </authorList>
    </citation>
    <scope>NUCLEOTIDE SEQUENCE [LARGE SCALE GENOMIC DNA]</scope>
    <source>
        <strain evidence="9 10">NBRC 14234</strain>
    </source>
</reference>
<sequence length="415" mass="43386">MIARTLAATAMAALALGSLATVAQADTGTGFHVDSGKIYDANGQQFIPQGVNIPYAWYQDETQSFADARAAGANAVRVVLSGGRWGATSTSEVTEVINLCKENQLVCILEDHDTTGYGEDSAATPLSSSVNFWKGVSSAIKGQEDYVMVNIGNEPYGNSGYSSWASDTVDAIGQLRSAGIENTLVVDGPNWGQDWSYTMRDNASTVAAADDNLVFDVHMYGVFDSASAVTSYLDSFTSQNLAIMVGEFANHHTSGTPDADTILSYTRNQGIGMLGWSWSGNGGADAPLDMVEDFDASRLTSWGQRFINGNDGLKARSPQIASVYTSGGGSDRGTAPNGYPYCSSSASDPDGDGWGWENSASCVVADGNADGNADGTGDGNEDATAPNGYPYCSSSASDPDGDGWGWENSASCVVR</sequence>
<dbReference type="SUPFAM" id="SSF51445">
    <property type="entry name" value="(Trans)glycosidases"/>
    <property type="match status" value="1"/>
</dbReference>
<dbReference type="EC" id="3.2.1.4" evidence="2"/>
<comment type="caution">
    <text evidence="9">The sequence shown here is derived from an EMBL/GenBank/DDBJ whole genome shotgun (WGS) entry which is preliminary data.</text>
</comment>
<evidence type="ECO:0000256" key="4">
    <source>
        <dbReference type="ARBA" id="ARBA00023295"/>
    </source>
</evidence>
<feature type="domain" description="CBM10" evidence="8">
    <location>
        <begin position="331"/>
        <end position="365"/>
    </location>
</feature>
<dbReference type="InterPro" id="IPR001547">
    <property type="entry name" value="Glyco_hydro_5"/>
</dbReference>
<dbReference type="InterPro" id="IPR018087">
    <property type="entry name" value="Glyco_hydro_5_CS"/>
</dbReference>
<dbReference type="PANTHER" id="PTHR34142:SF1">
    <property type="entry name" value="GLYCOSIDE HYDROLASE FAMILY 5 DOMAIN-CONTAINING PROTEIN"/>
    <property type="match status" value="1"/>
</dbReference>
<name>A0ABQ0RKL3_GLUNI</name>
<dbReference type="PROSITE" id="PS51763">
    <property type="entry name" value="CBM10"/>
    <property type="match status" value="2"/>
</dbReference>
<comment type="similarity">
    <text evidence="5">Belongs to the glycosyl hydrolase 5 (cellulase A) family.</text>
</comment>
<keyword evidence="3 5" id="KW-0378">Hydrolase</keyword>
<dbReference type="Proteomes" id="UP000316242">
    <property type="component" value="Unassembled WGS sequence"/>
</dbReference>
<evidence type="ECO:0000256" key="3">
    <source>
        <dbReference type="ARBA" id="ARBA00022801"/>
    </source>
</evidence>
<dbReference type="Pfam" id="PF02013">
    <property type="entry name" value="CBM_10"/>
    <property type="match status" value="2"/>
</dbReference>
<gene>
    <name evidence="9" type="ORF">ANI01nite_15600</name>
</gene>
<evidence type="ECO:0000256" key="7">
    <source>
        <dbReference type="SAM" id="SignalP"/>
    </source>
</evidence>
<evidence type="ECO:0000313" key="9">
    <source>
        <dbReference type="EMBL" id="GEC12357.1"/>
    </source>
</evidence>
<evidence type="ECO:0000256" key="5">
    <source>
        <dbReference type="RuleBase" id="RU361153"/>
    </source>
</evidence>
<organism evidence="9 10">
    <name type="scientific">Glutamicibacter nicotianae</name>
    <name type="common">Arthrobacter nicotianae</name>
    <dbReference type="NCBI Taxonomy" id="37929"/>
    <lineage>
        <taxon>Bacteria</taxon>
        <taxon>Bacillati</taxon>
        <taxon>Actinomycetota</taxon>
        <taxon>Actinomycetes</taxon>
        <taxon>Micrococcales</taxon>
        <taxon>Micrococcaceae</taxon>
        <taxon>Glutamicibacter</taxon>
    </lineage>
</organism>
<protein>
    <recommendedName>
        <fullName evidence="2">cellulase</fullName>
        <ecNumber evidence="2">3.2.1.4</ecNumber>
    </recommendedName>
</protein>
<dbReference type="InterPro" id="IPR036601">
    <property type="entry name" value="CBM10_sf"/>
</dbReference>
<dbReference type="SMART" id="SM01064">
    <property type="entry name" value="CBM_10"/>
    <property type="match status" value="2"/>
</dbReference>
<dbReference type="EMBL" id="BJNE01000005">
    <property type="protein sequence ID" value="GEC12357.1"/>
    <property type="molecule type" value="Genomic_DNA"/>
</dbReference>
<dbReference type="Gene3D" id="3.20.20.80">
    <property type="entry name" value="Glycosidases"/>
    <property type="match status" value="1"/>
</dbReference>